<evidence type="ECO:0000313" key="3">
    <source>
        <dbReference type="Proteomes" id="UP001219525"/>
    </source>
</evidence>
<feature type="compositionally biased region" description="Basic residues" evidence="1">
    <location>
        <begin position="176"/>
        <end position="185"/>
    </location>
</feature>
<feature type="compositionally biased region" description="Pro residues" evidence="1">
    <location>
        <begin position="43"/>
        <end position="55"/>
    </location>
</feature>
<proteinExistence type="predicted"/>
<feature type="region of interest" description="Disordered" evidence="1">
    <location>
        <begin position="161"/>
        <end position="206"/>
    </location>
</feature>
<feature type="region of interest" description="Disordered" evidence="1">
    <location>
        <begin position="218"/>
        <end position="253"/>
    </location>
</feature>
<evidence type="ECO:0000256" key="1">
    <source>
        <dbReference type="SAM" id="MobiDB-lite"/>
    </source>
</evidence>
<protein>
    <submittedName>
        <fullName evidence="2">Uncharacterized protein</fullName>
    </submittedName>
</protein>
<dbReference type="Proteomes" id="UP001219525">
    <property type="component" value="Unassembled WGS sequence"/>
</dbReference>
<dbReference type="EMBL" id="JARJCW010000086">
    <property type="protein sequence ID" value="KAJ7196086.1"/>
    <property type="molecule type" value="Genomic_DNA"/>
</dbReference>
<reference evidence="2" key="1">
    <citation type="submission" date="2023-03" db="EMBL/GenBank/DDBJ databases">
        <title>Massive genome expansion in bonnet fungi (Mycena s.s.) driven by repeated elements and novel gene families across ecological guilds.</title>
        <authorList>
            <consortium name="Lawrence Berkeley National Laboratory"/>
            <person name="Harder C.B."/>
            <person name="Miyauchi S."/>
            <person name="Viragh M."/>
            <person name="Kuo A."/>
            <person name="Thoen E."/>
            <person name="Andreopoulos B."/>
            <person name="Lu D."/>
            <person name="Skrede I."/>
            <person name="Drula E."/>
            <person name="Henrissat B."/>
            <person name="Morin E."/>
            <person name="Kohler A."/>
            <person name="Barry K."/>
            <person name="LaButti K."/>
            <person name="Morin E."/>
            <person name="Salamov A."/>
            <person name="Lipzen A."/>
            <person name="Mereny Z."/>
            <person name="Hegedus B."/>
            <person name="Baldrian P."/>
            <person name="Stursova M."/>
            <person name="Weitz H."/>
            <person name="Taylor A."/>
            <person name="Grigoriev I.V."/>
            <person name="Nagy L.G."/>
            <person name="Martin F."/>
            <person name="Kauserud H."/>
        </authorList>
    </citation>
    <scope>NUCLEOTIDE SEQUENCE</scope>
    <source>
        <strain evidence="2">9144</strain>
    </source>
</reference>
<keyword evidence="3" id="KW-1185">Reference proteome</keyword>
<comment type="caution">
    <text evidence="2">The sequence shown here is derived from an EMBL/GenBank/DDBJ whole genome shotgun (WGS) entry which is preliminary data.</text>
</comment>
<gene>
    <name evidence="2" type="ORF">GGX14DRAFT_673815</name>
</gene>
<dbReference type="AlphaFoldDB" id="A0AAD6UVM9"/>
<sequence length="468" mass="51064">MHWQHCTSRADLPARAVPSFRRQIHLHTTTTGIRAAAPSARHPLPPPPSARHPRPPVPSVCHTHTVHVATAIHTPSALSACRRALCASPATPARRLRPIHATPAVCTPPCTLPPLYRFPHAPLSVRGPVLMPRSAAALHRPAHALGSFLMLRAAAAPRHPAHAPMSVRGLALDALRRRRPAPPRARSRERARARSRRPTPPLHSTAQCTLCAAAALHHPPRARSRERARPPSQRPAPRPRRAFHAPASAPRIGAHVGPLSMPRAHSWEPFHTLHRRRPAPPRPLFDAPRCRRTFYPPEQRRASRVTPLSMRGAPLDAPRRRRAFHHPAHAPASVRGLALGASHRQRPAPPRPLFDAPRRRRAFHCHRPALALDAPCCTALRTLRGACAGPLSMPRAAAEPSTTPRTLLRACAGSLSALRTAAALLSMPAPSVRRPPLSRFPHAPLHGLGFDAPLLLPCTILCTYSFVT</sequence>
<accession>A0AAD6UVM9</accession>
<organism evidence="2 3">
    <name type="scientific">Mycena pura</name>
    <dbReference type="NCBI Taxonomy" id="153505"/>
    <lineage>
        <taxon>Eukaryota</taxon>
        <taxon>Fungi</taxon>
        <taxon>Dikarya</taxon>
        <taxon>Basidiomycota</taxon>
        <taxon>Agaricomycotina</taxon>
        <taxon>Agaricomycetes</taxon>
        <taxon>Agaricomycetidae</taxon>
        <taxon>Agaricales</taxon>
        <taxon>Marasmiineae</taxon>
        <taxon>Mycenaceae</taxon>
        <taxon>Mycena</taxon>
    </lineage>
</organism>
<name>A0AAD6UVM9_9AGAR</name>
<evidence type="ECO:0000313" key="2">
    <source>
        <dbReference type="EMBL" id="KAJ7196086.1"/>
    </source>
</evidence>
<feature type="region of interest" description="Disordered" evidence="1">
    <location>
        <begin position="31"/>
        <end position="55"/>
    </location>
</feature>
<feature type="compositionally biased region" description="Low complexity" evidence="1">
    <location>
        <begin position="161"/>
        <end position="173"/>
    </location>
</feature>